<feature type="domain" description="DUF1828" evidence="1">
    <location>
        <begin position="36"/>
        <end position="126"/>
    </location>
</feature>
<dbReference type="Pfam" id="PF08862">
    <property type="entry name" value="DUF1829"/>
    <property type="match status" value="1"/>
</dbReference>
<dbReference type="EMBL" id="BKAW01000003">
    <property type="protein sequence ID" value="GEQ01873.1"/>
    <property type="molecule type" value="Genomic_DNA"/>
</dbReference>
<accession>A0AB34AF85</accession>
<dbReference type="Pfam" id="PF08861">
    <property type="entry name" value="DUF1828"/>
    <property type="match status" value="1"/>
</dbReference>
<comment type="caution">
    <text evidence="3">The sequence shown here is derived from an EMBL/GenBank/DDBJ whole genome shotgun (WGS) entry which is preliminary data.</text>
</comment>
<keyword evidence="4" id="KW-1185">Reference proteome</keyword>
<evidence type="ECO:0008006" key="5">
    <source>
        <dbReference type="Google" id="ProtNLM"/>
    </source>
</evidence>
<dbReference type="AlphaFoldDB" id="A0AB34AF85"/>
<dbReference type="Proteomes" id="UP000321839">
    <property type="component" value="Unassembled WGS sequence"/>
</dbReference>
<organism evidence="3 4">
    <name type="scientific">Staphylococcus ureilyticus</name>
    <name type="common">Staphylococcus cohnii subsp. urealyticus</name>
    <dbReference type="NCBI Taxonomy" id="94138"/>
    <lineage>
        <taxon>Bacteria</taxon>
        <taxon>Bacillati</taxon>
        <taxon>Bacillota</taxon>
        <taxon>Bacilli</taxon>
        <taxon>Bacillales</taxon>
        <taxon>Staphylococcaceae</taxon>
        <taxon>Staphylococcus</taxon>
        <taxon>Staphylococcus cohnii species complex</taxon>
    </lineage>
</organism>
<sequence>MYDKEIKSISKEYFDYLKKESKFIPLKNESIEFYSPVIDYFGDSISVNISNYNNEYLLTDYGETLWNMEQFGIDLTSHKKQKKYQFLKNIIESNGLVLENNKIQQFTTRKKLPQAIHDYVLAISEISNLAILKKDNIKSLFRDEVIQYFLRNRDIYPNVFPEFKVEGKSKLTHNFEAVFPGKTTEYVKTIKQINKNSAKNALFDWDDVEDYRSKMYDSNARLNIITENEDEISDSVATMLSQYNVDVLPFDNKEKLEKKFSKS</sequence>
<dbReference type="InterPro" id="IPR014961">
    <property type="entry name" value="DUF1829"/>
</dbReference>
<evidence type="ECO:0000313" key="3">
    <source>
        <dbReference type="EMBL" id="GEQ01873.1"/>
    </source>
</evidence>
<proteinExistence type="predicted"/>
<feature type="domain" description="DUF1829" evidence="2">
    <location>
        <begin position="167"/>
        <end position="252"/>
    </location>
</feature>
<protein>
    <recommendedName>
        <fullName evidence="5">DUF1828 domain-containing protein</fullName>
    </recommendedName>
</protein>
<name>A0AB34AF85_STAUR</name>
<reference evidence="3 4" key="1">
    <citation type="submission" date="2019-07" db="EMBL/GenBank/DDBJ databases">
        <title>Whole genome shotgun sequence of Staphylococcus cohnii subsp. urealyticus NBRC 109766.</title>
        <authorList>
            <person name="Hosoyama A."/>
            <person name="Uohara A."/>
            <person name="Ohji S."/>
            <person name="Ichikawa N."/>
        </authorList>
    </citation>
    <scope>NUCLEOTIDE SEQUENCE [LARGE SCALE GENOMIC DNA]</scope>
    <source>
        <strain evidence="3 4">NBRC 109766</strain>
    </source>
</reference>
<evidence type="ECO:0000259" key="2">
    <source>
        <dbReference type="Pfam" id="PF08862"/>
    </source>
</evidence>
<dbReference type="InterPro" id="IPR014960">
    <property type="entry name" value="DUF1828"/>
</dbReference>
<evidence type="ECO:0000259" key="1">
    <source>
        <dbReference type="Pfam" id="PF08861"/>
    </source>
</evidence>
<gene>
    <name evidence="3" type="ORF">SCO02_03140</name>
</gene>
<dbReference type="RefSeq" id="WP_103161659.1">
    <property type="nucleotide sequence ID" value="NZ_BKAW01000003.1"/>
</dbReference>
<evidence type="ECO:0000313" key="4">
    <source>
        <dbReference type="Proteomes" id="UP000321839"/>
    </source>
</evidence>